<name>A0A8H8X0U4_9HYPH</name>
<dbReference type="Proteomes" id="UP000663508">
    <property type="component" value="Plasmid pVL1_3"/>
</dbReference>
<protein>
    <submittedName>
        <fullName evidence="1">(2Fe-2S) ferredoxin</fullName>
    </submittedName>
</protein>
<proteinExistence type="predicted"/>
<evidence type="ECO:0000313" key="1">
    <source>
        <dbReference type="EMBL" id="BCM87919.1"/>
    </source>
</evidence>
<sequence>MRERESLMIALRGHHLLCLLTYVGEGYTRAFVANYDALAARLALEDVRIVAGPDDICAPLLAGGEAHCRLERVAARDDSALLAVSDCLGREVRVGSVLRLDVGSVARLRTAFRNGIIRAACRDCAWDSLCTSIAATGFRRVRFNPAPGSGR</sequence>
<dbReference type="Pfam" id="PF06935">
    <property type="entry name" value="DUF1284"/>
    <property type="match status" value="1"/>
</dbReference>
<dbReference type="InterPro" id="IPR009702">
    <property type="entry name" value="DUF1284"/>
</dbReference>
<geneLocation type="plasmid" evidence="1 2">
    <name>pVL1_3</name>
</geneLocation>
<gene>
    <name evidence="1" type="ORF">mvi_63800</name>
</gene>
<accession>A0A8H8X0U4</accession>
<dbReference type="KEGG" id="mind:mvi_63800"/>
<evidence type="ECO:0000313" key="2">
    <source>
        <dbReference type="Proteomes" id="UP000663508"/>
    </source>
</evidence>
<keyword evidence="1" id="KW-0614">Plasmid</keyword>
<dbReference type="EMBL" id="AP024148">
    <property type="protein sequence ID" value="BCM87919.1"/>
    <property type="molecule type" value="Genomic_DNA"/>
</dbReference>
<reference evidence="1" key="1">
    <citation type="submission" date="2020-11" db="EMBL/GenBank/DDBJ databases">
        <title>Complete genome sequence of a novel pathogenic Methylobacterium strain isolated from rice in Vietnam.</title>
        <authorList>
            <person name="Lai K."/>
            <person name="Okazaki S."/>
            <person name="Higashi K."/>
            <person name="Mori H."/>
            <person name="Toyoda A."/>
            <person name="Kurokawa K."/>
        </authorList>
    </citation>
    <scope>NUCLEOTIDE SEQUENCE</scope>
    <source>
        <strain evidence="1">VL1</strain>
        <plasmid evidence="1">pVL1_3</plasmid>
    </source>
</reference>
<dbReference type="AlphaFoldDB" id="A0A8H8X0U4"/>
<organism evidence="1 2">
    <name type="scientific">Methylobacterium indicum</name>
    <dbReference type="NCBI Taxonomy" id="1775910"/>
    <lineage>
        <taxon>Bacteria</taxon>
        <taxon>Pseudomonadati</taxon>
        <taxon>Pseudomonadota</taxon>
        <taxon>Alphaproteobacteria</taxon>
        <taxon>Hyphomicrobiales</taxon>
        <taxon>Methylobacteriaceae</taxon>
        <taxon>Methylobacterium</taxon>
    </lineage>
</organism>